<accession>A0ABW4PN94</accession>
<dbReference type="NCBIfam" id="TIGR03696">
    <property type="entry name" value="Rhs_assc_core"/>
    <property type="match status" value="1"/>
</dbReference>
<proteinExistence type="predicted"/>
<sequence length="161" mass="16380">MRTGGKSHYCLTDALGSVMGLVDADGQRTHTYDYGPTGLPRTTPTETVPQPYRFTGTYLDPTGLYKMGARYYDPHLGRFTQPDPSGQETNPCLYASGDPVNCTDPQGTSAPGCVGGALSVVGGALSFGAGVAPVFGSGGLSTPASLGATGAGLDSPVPDSE</sequence>
<dbReference type="InterPro" id="IPR022385">
    <property type="entry name" value="Rhs_assc_core"/>
</dbReference>
<dbReference type="InterPro" id="IPR056823">
    <property type="entry name" value="TEN-like_YD-shell"/>
</dbReference>
<feature type="domain" description="Teneurin-like YD-shell" evidence="2">
    <location>
        <begin position="1"/>
        <end position="84"/>
    </location>
</feature>
<keyword evidence="4" id="KW-1185">Reference proteome</keyword>
<gene>
    <name evidence="3" type="ORF">ACFSJS_13750</name>
</gene>
<evidence type="ECO:0000256" key="1">
    <source>
        <dbReference type="ARBA" id="ARBA00022737"/>
    </source>
</evidence>
<keyword evidence="1" id="KW-0677">Repeat</keyword>
<dbReference type="RefSeq" id="WP_380899942.1">
    <property type="nucleotide sequence ID" value="NZ_JBHUFU010000007.1"/>
</dbReference>
<comment type="caution">
    <text evidence="3">The sequence shown here is derived from an EMBL/GenBank/DDBJ whole genome shotgun (WGS) entry which is preliminary data.</text>
</comment>
<dbReference type="PANTHER" id="PTHR32305:SF15">
    <property type="entry name" value="PROTEIN RHSA-RELATED"/>
    <property type="match status" value="1"/>
</dbReference>
<dbReference type="PANTHER" id="PTHR32305">
    <property type="match status" value="1"/>
</dbReference>
<evidence type="ECO:0000313" key="4">
    <source>
        <dbReference type="Proteomes" id="UP001597365"/>
    </source>
</evidence>
<dbReference type="Proteomes" id="UP001597365">
    <property type="component" value="Unassembled WGS sequence"/>
</dbReference>
<protein>
    <submittedName>
        <fullName evidence="3">RHS repeat-associated core domain-containing protein</fullName>
    </submittedName>
</protein>
<dbReference type="InterPro" id="IPR050708">
    <property type="entry name" value="T6SS_VgrG/RHS"/>
</dbReference>
<evidence type="ECO:0000313" key="3">
    <source>
        <dbReference type="EMBL" id="MFD1830731.1"/>
    </source>
</evidence>
<name>A0ABW4PN94_9ACTN</name>
<dbReference type="Gene3D" id="2.180.10.10">
    <property type="entry name" value="RHS repeat-associated core"/>
    <property type="match status" value="1"/>
</dbReference>
<reference evidence="4" key="1">
    <citation type="journal article" date="2019" name="Int. J. Syst. Evol. Microbiol.">
        <title>The Global Catalogue of Microorganisms (GCM) 10K type strain sequencing project: providing services to taxonomists for standard genome sequencing and annotation.</title>
        <authorList>
            <consortium name="The Broad Institute Genomics Platform"/>
            <consortium name="The Broad Institute Genome Sequencing Center for Infectious Disease"/>
            <person name="Wu L."/>
            <person name="Ma J."/>
        </authorList>
    </citation>
    <scope>NUCLEOTIDE SEQUENCE [LARGE SCALE GENOMIC DNA]</scope>
    <source>
        <strain evidence="4">CGMCC 4.7455</strain>
    </source>
</reference>
<dbReference type="EMBL" id="JBHUFU010000007">
    <property type="protein sequence ID" value="MFD1830731.1"/>
    <property type="molecule type" value="Genomic_DNA"/>
</dbReference>
<evidence type="ECO:0000259" key="2">
    <source>
        <dbReference type="Pfam" id="PF25023"/>
    </source>
</evidence>
<organism evidence="3 4">
    <name type="scientific">Streptomyces desertarenae</name>
    <dbReference type="NCBI Taxonomy" id="2666184"/>
    <lineage>
        <taxon>Bacteria</taxon>
        <taxon>Bacillati</taxon>
        <taxon>Actinomycetota</taxon>
        <taxon>Actinomycetes</taxon>
        <taxon>Kitasatosporales</taxon>
        <taxon>Streptomycetaceae</taxon>
        <taxon>Streptomyces</taxon>
    </lineage>
</organism>
<dbReference type="Pfam" id="PF25023">
    <property type="entry name" value="TEN_YD-shell"/>
    <property type="match status" value="1"/>
</dbReference>